<evidence type="ECO:0000259" key="4">
    <source>
        <dbReference type="PROSITE" id="PS50801"/>
    </source>
</evidence>
<dbReference type="EMBL" id="QHKI01000008">
    <property type="protein sequence ID" value="RSM86595.1"/>
    <property type="molecule type" value="Genomic_DNA"/>
</dbReference>
<proteinExistence type="inferred from homology"/>
<dbReference type="Gene3D" id="3.30.750.24">
    <property type="entry name" value="STAS domain"/>
    <property type="match status" value="1"/>
</dbReference>
<dbReference type="AlphaFoldDB" id="A0A428ZEW5"/>
<dbReference type="InterPro" id="IPR036513">
    <property type="entry name" value="STAS_dom_sf"/>
</dbReference>
<dbReference type="OrthoDB" id="3393696at2"/>
<dbReference type="GO" id="GO:0043856">
    <property type="term" value="F:anti-sigma factor antagonist activity"/>
    <property type="evidence" value="ECO:0007669"/>
    <property type="project" value="InterPro"/>
</dbReference>
<name>A0A428ZEW5_KIBAR</name>
<sequence>MTRRCARDYCGGHPRQHPHEGTSAVSENGLLNWHVEQDTDVVVLHVAGEIDLASEEDFADALAHALDVPTPVVLVNLSKVTFLGSAALHVLLQANEEAHRRKQALRVAHGGSLAQRVLTVAGLDQVLEVFDSERSALSWLPQPADGSHDRRVRDVHHR</sequence>
<evidence type="ECO:0000313" key="5">
    <source>
        <dbReference type="EMBL" id="RSM86595.1"/>
    </source>
</evidence>
<evidence type="ECO:0000256" key="1">
    <source>
        <dbReference type="ARBA" id="ARBA00009013"/>
    </source>
</evidence>
<reference evidence="5 6" key="1">
    <citation type="submission" date="2018-05" db="EMBL/GenBank/DDBJ databases">
        <title>Evolution of GPA BGCs.</title>
        <authorList>
            <person name="Waglechner N."/>
            <person name="Wright G.D."/>
        </authorList>
    </citation>
    <scope>NUCLEOTIDE SEQUENCE [LARGE SCALE GENOMIC DNA]</scope>
    <source>
        <strain evidence="5 6">A82846</strain>
    </source>
</reference>
<feature type="domain" description="STAS" evidence="4">
    <location>
        <begin position="31"/>
        <end position="140"/>
    </location>
</feature>
<organism evidence="5 6">
    <name type="scientific">Kibdelosporangium aridum</name>
    <dbReference type="NCBI Taxonomy" id="2030"/>
    <lineage>
        <taxon>Bacteria</taxon>
        <taxon>Bacillati</taxon>
        <taxon>Actinomycetota</taxon>
        <taxon>Actinomycetes</taxon>
        <taxon>Pseudonocardiales</taxon>
        <taxon>Pseudonocardiaceae</taxon>
        <taxon>Kibdelosporangium</taxon>
    </lineage>
</organism>
<evidence type="ECO:0000313" key="6">
    <source>
        <dbReference type="Proteomes" id="UP000287547"/>
    </source>
</evidence>
<feature type="region of interest" description="Disordered" evidence="3">
    <location>
        <begin position="1"/>
        <end position="24"/>
    </location>
</feature>
<dbReference type="PROSITE" id="PS50801">
    <property type="entry name" value="STAS"/>
    <property type="match status" value="1"/>
</dbReference>
<dbReference type="PANTHER" id="PTHR33495:SF2">
    <property type="entry name" value="ANTI-SIGMA FACTOR ANTAGONIST TM_1081-RELATED"/>
    <property type="match status" value="1"/>
</dbReference>
<dbReference type="InterPro" id="IPR002645">
    <property type="entry name" value="STAS_dom"/>
</dbReference>
<dbReference type="Proteomes" id="UP000287547">
    <property type="component" value="Unassembled WGS sequence"/>
</dbReference>
<comment type="similarity">
    <text evidence="1 2">Belongs to the anti-sigma-factor antagonist family.</text>
</comment>
<comment type="caution">
    <text evidence="5">The sequence shown here is derived from an EMBL/GenBank/DDBJ whole genome shotgun (WGS) entry which is preliminary data.</text>
</comment>
<dbReference type="InterPro" id="IPR003658">
    <property type="entry name" value="Anti-sigma_ant"/>
</dbReference>
<dbReference type="Pfam" id="PF01740">
    <property type="entry name" value="STAS"/>
    <property type="match status" value="1"/>
</dbReference>
<evidence type="ECO:0000256" key="2">
    <source>
        <dbReference type="RuleBase" id="RU003749"/>
    </source>
</evidence>
<dbReference type="PANTHER" id="PTHR33495">
    <property type="entry name" value="ANTI-SIGMA FACTOR ANTAGONIST TM_1081-RELATED-RELATED"/>
    <property type="match status" value="1"/>
</dbReference>
<accession>A0A428ZEW5</accession>
<dbReference type="NCBIfam" id="TIGR00377">
    <property type="entry name" value="ant_ant_sig"/>
    <property type="match status" value="1"/>
</dbReference>
<protein>
    <recommendedName>
        <fullName evidence="2">Anti-sigma factor antagonist</fullName>
    </recommendedName>
</protein>
<gene>
    <name evidence="5" type="ORF">DMH04_13190</name>
</gene>
<dbReference type="CDD" id="cd07043">
    <property type="entry name" value="STAS_anti-anti-sigma_factors"/>
    <property type="match status" value="1"/>
</dbReference>
<dbReference type="SUPFAM" id="SSF52091">
    <property type="entry name" value="SpoIIaa-like"/>
    <property type="match status" value="1"/>
</dbReference>
<evidence type="ECO:0000256" key="3">
    <source>
        <dbReference type="SAM" id="MobiDB-lite"/>
    </source>
</evidence>